<organism evidence="1 2">
    <name type="scientific">Caulobacter segnis</name>
    <dbReference type="NCBI Taxonomy" id="88688"/>
    <lineage>
        <taxon>Bacteria</taxon>
        <taxon>Pseudomonadati</taxon>
        <taxon>Pseudomonadota</taxon>
        <taxon>Alphaproteobacteria</taxon>
        <taxon>Caulobacterales</taxon>
        <taxon>Caulobacteraceae</taxon>
        <taxon>Caulobacter</taxon>
    </lineage>
</organism>
<evidence type="ECO:0000313" key="2">
    <source>
        <dbReference type="Proteomes" id="UP001057520"/>
    </source>
</evidence>
<dbReference type="Pfam" id="PF24154">
    <property type="entry name" value="Tis1_ImmP"/>
    <property type="match status" value="1"/>
</dbReference>
<keyword evidence="2" id="KW-1185">Reference proteome</keyword>
<dbReference type="EMBL" id="CP096040">
    <property type="protein sequence ID" value="USQ96154.1"/>
    <property type="molecule type" value="Genomic_DNA"/>
</dbReference>
<gene>
    <name evidence="1" type="ORF">MZV50_00665</name>
</gene>
<evidence type="ECO:0000313" key="1">
    <source>
        <dbReference type="EMBL" id="USQ96154.1"/>
    </source>
</evidence>
<protein>
    <submittedName>
        <fullName evidence="1">Uncharacterized protein</fullName>
    </submittedName>
</protein>
<name>A0ABY4ZU52_9CAUL</name>
<dbReference type="InterPro" id="IPR056206">
    <property type="entry name" value="Tis1_ImmP"/>
</dbReference>
<dbReference type="Proteomes" id="UP001057520">
    <property type="component" value="Chromosome"/>
</dbReference>
<accession>A0ABY4ZU52</accession>
<sequence length="80" mass="9461">MTASEDDERGVPSDAFREGRDVYIIYSWEDVAFHWVQASGRVLRRFKGTRRESETDHSNRLFMDAKMGGRLATREEYDHY</sequence>
<proteinExistence type="predicted"/>
<reference evidence="1 2" key="1">
    <citation type="submission" date="2022-04" db="EMBL/GenBank/DDBJ databases">
        <title>Genome sequence of soybean root-associated Caulobacter segnis RL271.</title>
        <authorList>
            <person name="Longley R."/>
            <person name="Bonito G."/>
            <person name="Trigodet F."/>
            <person name="Crosson S."/>
            <person name="Fiebig A."/>
        </authorList>
    </citation>
    <scope>NUCLEOTIDE SEQUENCE [LARGE SCALE GENOMIC DNA]</scope>
    <source>
        <strain evidence="1 2">RL271</strain>
    </source>
</reference>